<comment type="caution">
    <text evidence="6">The sequence shown here is derived from an EMBL/GenBank/DDBJ whole genome shotgun (WGS) entry which is preliminary data.</text>
</comment>
<dbReference type="SMART" id="SM00062">
    <property type="entry name" value="PBPb"/>
    <property type="match status" value="1"/>
</dbReference>
<dbReference type="InterPro" id="IPR051455">
    <property type="entry name" value="Bact_solute-bind_prot3"/>
</dbReference>
<evidence type="ECO:0000313" key="7">
    <source>
        <dbReference type="Proteomes" id="UP000635996"/>
    </source>
</evidence>
<keyword evidence="4" id="KW-0472">Membrane</keyword>
<dbReference type="InterPro" id="IPR001638">
    <property type="entry name" value="Solute-binding_3/MltF_N"/>
</dbReference>
<dbReference type="Proteomes" id="UP000635996">
    <property type="component" value="Unassembled WGS sequence"/>
</dbReference>
<dbReference type="CDD" id="cd13690">
    <property type="entry name" value="PBP2_GluB"/>
    <property type="match status" value="1"/>
</dbReference>
<sequence>MRTTRLRSRLRGWGGVGAMAVLCALALAFVLLLPKLERHRPVVPVLGGGGPAAEAAQARAGTCTDATAQDLSLPPSDATGPAVEAVRARGYLSVGVDQNSYRWGYRSPDDASGALEGFDIDLAHRIARDLLGDAGKVQFRAIPTNERITAIRSGRVDMVVRTMTITCDRLEQVAFSAPYFRTGQQVLAPKTSPVTGYDASLAGRKVCSAAGSTAHDHLSADKKTGRLPASTDISTTVPSQLDCLVRLRLGEADAVVTDGALAASQAAQDPAVEPKGAPFTEEYYGVAMRRGADDLVRRVNRILDDYRKDGGWKASYDRWLLPTLGKDTPSATPPVPVYR</sequence>
<evidence type="ECO:0000256" key="1">
    <source>
        <dbReference type="ARBA" id="ARBA00010333"/>
    </source>
</evidence>
<proteinExistence type="inferred from homology"/>
<dbReference type="Gene3D" id="3.40.190.10">
    <property type="entry name" value="Periplasmic binding protein-like II"/>
    <property type="match status" value="2"/>
</dbReference>
<protein>
    <submittedName>
        <fullName evidence="6">Glutamate ABC transporter substrate-binding protein</fullName>
    </submittedName>
</protein>
<keyword evidence="4" id="KW-1133">Transmembrane helix</keyword>
<keyword evidence="7" id="KW-1185">Reference proteome</keyword>
<dbReference type="PANTHER" id="PTHR30085:SF6">
    <property type="entry name" value="ABC TRANSPORTER GLUTAMINE-BINDING PROTEIN GLNH"/>
    <property type="match status" value="1"/>
</dbReference>
<comment type="similarity">
    <text evidence="1">Belongs to the bacterial solute-binding protein 3 family.</text>
</comment>
<keyword evidence="2" id="KW-0813">Transport</keyword>
<evidence type="ECO:0000313" key="6">
    <source>
        <dbReference type="EMBL" id="NJP16689.1"/>
    </source>
</evidence>
<dbReference type="EMBL" id="JAATEL010000025">
    <property type="protein sequence ID" value="NJP16689.1"/>
    <property type="molecule type" value="Genomic_DNA"/>
</dbReference>
<organism evidence="6 7">
    <name type="scientific">Streptomyces thermoviolaceus subsp. thermoviolaceus</name>
    <dbReference type="NCBI Taxonomy" id="66860"/>
    <lineage>
        <taxon>Bacteria</taxon>
        <taxon>Bacillati</taxon>
        <taxon>Actinomycetota</taxon>
        <taxon>Actinomycetes</taxon>
        <taxon>Kitasatosporales</taxon>
        <taxon>Streptomycetaceae</taxon>
        <taxon>Streptomyces</taxon>
    </lineage>
</organism>
<reference evidence="6 7" key="1">
    <citation type="submission" date="2020-03" db="EMBL/GenBank/DDBJ databases">
        <title>WGS of actinomycetes isolated from Thailand.</title>
        <authorList>
            <person name="Thawai C."/>
        </authorList>
    </citation>
    <scope>NUCLEOTIDE SEQUENCE [LARGE SCALE GENOMIC DNA]</scope>
    <source>
        <strain evidence="6 7">NBRC 13905</strain>
    </source>
</reference>
<feature type="domain" description="Solute-binding protein family 3/N-terminal" evidence="5">
    <location>
        <begin position="91"/>
        <end position="323"/>
    </location>
</feature>
<dbReference type="SUPFAM" id="SSF53850">
    <property type="entry name" value="Periplasmic binding protein-like II"/>
    <property type="match status" value="1"/>
</dbReference>
<dbReference type="Pfam" id="PF00497">
    <property type="entry name" value="SBP_bac_3"/>
    <property type="match status" value="1"/>
</dbReference>
<dbReference type="RefSeq" id="WP_168132169.1">
    <property type="nucleotide sequence ID" value="NZ_BMVZ01000023.1"/>
</dbReference>
<evidence type="ECO:0000256" key="3">
    <source>
        <dbReference type="ARBA" id="ARBA00022729"/>
    </source>
</evidence>
<evidence type="ECO:0000259" key="5">
    <source>
        <dbReference type="SMART" id="SM00062"/>
    </source>
</evidence>
<feature type="transmembrane region" description="Helical" evidence="4">
    <location>
        <begin position="12"/>
        <end position="33"/>
    </location>
</feature>
<accession>A0ABX0YWJ4</accession>
<evidence type="ECO:0000256" key="2">
    <source>
        <dbReference type="ARBA" id="ARBA00022448"/>
    </source>
</evidence>
<keyword evidence="3" id="KW-0732">Signal</keyword>
<name>A0ABX0YWJ4_STRTL</name>
<gene>
    <name evidence="6" type="ORF">HCJ95_21025</name>
</gene>
<dbReference type="PANTHER" id="PTHR30085">
    <property type="entry name" value="AMINO ACID ABC TRANSPORTER PERMEASE"/>
    <property type="match status" value="1"/>
</dbReference>
<evidence type="ECO:0000256" key="4">
    <source>
        <dbReference type="SAM" id="Phobius"/>
    </source>
</evidence>
<keyword evidence="4" id="KW-0812">Transmembrane</keyword>